<dbReference type="PANTHER" id="PTHR35185">
    <property type="entry name" value="SERINE/THREONINE-RICH PROTEIN ADG2-RELATED"/>
    <property type="match status" value="1"/>
</dbReference>
<evidence type="ECO:0000256" key="2">
    <source>
        <dbReference type="SAM" id="SignalP"/>
    </source>
</evidence>
<keyword evidence="1 2" id="KW-0732">Signal</keyword>
<dbReference type="InterPro" id="IPR052479">
    <property type="entry name" value="GPI-anchor_Adhesion_Reg"/>
</dbReference>
<feature type="chain" id="PRO_5045073329" description="Ser-Thr-rich glycosyl-phosphatidyl-inositol-anchored membrane family-domain-containing protein" evidence="2">
    <location>
        <begin position="19"/>
        <end position="197"/>
    </location>
</feature>
<gene>
    <name evidence="3" type="ORF">IL334_007025</name>
</gene>
<dbReference type="Proteomes" id="UP001329825">
    <property type="component" value="Chromosome 10"/>
</dbReference>
<evidence type="ECO:0000256" key="1">
    <source>
        <dbReference type="ARBA" id="ARBA00022729"/>
    </source>
</evidence>
<sequence>MIIKLTIAALTFSASTQATITILYPNSNAIWYKNNTVHMNWTLSDPAKDIYPFRAYLSNGDQSLLVGNHSIADSTPAQHQDVRILLPQIPSGQGYMVNLVNTTDESQIFATSESFEIADGIASTSTTSGSSTSSVTSTVIGDIPNAKTQTSSSNPFPTAATTSATTSSALSLFNGLDVVVVQGLAIIILGLGAGLSL</sequence>
<name>A0ABZ1DBI7_9TREE</name>
<protein>
    <recommendedName>
        <fullName evidence="5">Ser-Thr-rich glycosyl-phosphatidyl-inositol-anchored membrane family-domain-containing protein</fullName>
    </recommendedName>
</protein>
<evidence type="ECO:0000313" key="3">
    <source>
        <dbReference type="EMBL" id="WRT70032.1"/>
    </source>
</evidence>
<evidence type="ECO:0000313" key="4">
    <source>
        <dbReference type="Proteomes" id="UP001329825"/>
    </source>
</evidence>
<dbReference type="RefSeq" id="XP_062794771.1">
    <property type="nucleotide sequence ID" value="XM_062938720.1"/>
</dbReference>
<accession>A0ABZ1DBI7</accession>
<keyword evidence="4" id="KW-1185">Reference proteome</keyword>
<dbReference type="EMBL" id="CP141890">
    <property type="protein sequence ID" value="WRT70032.1"/>
    <property type="molecule type" value="Genomic_DNA"/>
</dbReference>
<dbReference type="PANTHER" id="PTHR35185:SF1">
    <property type="entry name" value="UPF0619 GPI-ANCHORED MEMBRANE PROTEIN C1322.10"/>
    <property type="match status" value="1"/>
</dbReference>
<dbReference type="GeneID" id="87959155"/>
<evidence type="ECO:0008006" key="5">
    <source>
        <dbReference type="Google" id="ProtNLM"/>
    </source>
</evidence>
<proteinExistence type="predicted"/>
<reference evidence="3 4" key="1">
    <citation type="submission" date="2024-01" db="EMBL/GenBank/DDBJ databases">
        <title>Comparative genomics of Cryptococcus and Kwoniella reveals pathogenesis evolution and contrasting modes of karyotype evolution via chromosome fusion or intercentromeric recombination.</title>
        <authorList>
            <person name="Coelho M.A."/>
            <person name="David-Palma M."/>
            <person name="Shea T."/>
            <person name="Bowers K."/>
            <person name="McGinley-Smith S."/>
            <person name="Mohammad A.W."/>
            <person name="Gnirke A."/>
            <person name="Yurkov A.M."/>
            <person name="Nowrousian M."/>
            <person name="Sun S."/>
            <person name="Cuomo C.A."/>
            <person name="Heitman J."/>
        </authorList>
    </citation>
    <scope>NUCLEOTIDE SEQUENCE [LARGE SCALE GENOMIC DNA]</scope>
    <source>
        <strain evidence="3">CBS 11374</strain>
    </source>
</reference>
<feature type="signal peptide" evidence="2">
    <location>
        <begin position="1"/>
        <end position="18"/>
    </location>
</feature>
<organism evidence="3 4">
    <name type="scientific">Kwoniella shivajii</name>
    <dbReference type="NCBI Taxonomy" id="564305"/>
    <lineage>
        <taxon>Eukaryota</taxon>
        <taxon>Fungi</taxon>
        <taxon>Dikarya</taxon>
        <taxon>Basidiomycota</taxon>
        <taxon>Agaricomycotina</taxon>
        <taxon>Tremellomycetes</taxon>
        <taxon>Tremellales</taxon>
        <taxon>Cryptococcaceae</taxon>
        <taxon>Kwoniella</taxon>
    </lineage>
</organism>